<dbReference type="InterPro" id="IPR020892">
    <property type="entry name" value="Cyclophilin-type_PPIase_CS"/>
</dbReference>
<organism evidence="5 6">
    <name type="scientific">Cyclospora cayetanensis</name>
    <dbReference type="NCBI Taxonomy" id="88456"/>
    <lineage>
        <taxon>Eukaryota</taxon>
        <taxon>Sar</taxon>
        <taxon>Alveolata</taxon>
        <taxon>Apicomplexa</taxon>
        <taxon>Conoidasida</taxon>
        <taxon>Coccidia</taxon>
        <taxon>Eucoccidiorida</taxon>
        <taxon>Eimeriorina</taxon>
        <taxon>Eimeriidae</taxon>
        <taxon>Cyclospora</taxon>
    </lineage>
</organism>
<evidence type="ECO:0000313" key="5">
    <source>
        <dbReference type="EMBL" id="OEH75994.1"/>
    </source>
</evidence>
<evidence type="ECO:0000256" key="2">
    <source>
        <dbReference type="ARBA" id="ARBA00023242"/>
    </source>
</evidence>
<accession>A0A1D3CXS5</accession>
<dbReference type="PROSITE" id="PS50072">
    <property type="entry name" value="CSA_PPIASE_2"/>
    <property type="match status" value="1"/>
</dbReference>
<evidence type="ECO:0000313" key="6">
    <source>
        <dbReference type="Proteomes" id="UP000095192"/>
    </source>
</evidence>
<evidence type="ECO:0000259" key="4">
    <source>
        <dbReference type="PROSITE" id="PS50072"/>
    </source>
</evidence>
<evidence type="ECO:0000256" key="3">
    <source>
        <dbReference type="SAM" id="MobiDB-lite"/>
    </source>
</evidence>
<name>A0A1D3CXS5_9EIME</name>
<gene>
    <name evidence="5" type="ORF">cyc_00364</name>
</gene>
<comment type="caution">
    <text evidence="5">The sequence shown here is derived from an EMBL/GenBank/DDBJ whole genome shotgun (WGS) entry which is preliminary data.</text>
</comment>
<dbReference type="PRINTS" id="PR00153">
    <property type="entry name" value="CSAPPISMRASE"/>
</dbReference>
<evidence type="ECO:0000256" key="1">
    <source>
        <dbReference type="ARBA" id="ARBA00004123"/>
    </source>
</evidence>
<dbReference type="Pfam" id="PF00160">
    <property type="entry name" value="Pro_isomerase"/>
    <property type="match status" value="1"/>
</dbReference>
<feature type="compositionally biased region" description="Low complexity" evidence="3">
    <location>
        <begin position="264"/>
        <end position="279"/>
    </location>
</feature>
<dbReference type="AlphaFoldDB" id="A0A1D3CXS5"/>
<keyword evidence="2" id="KW-0539">Nucleus</keyword>
<dbReference type="PANTHER" id="PTHR45625">
    <property type="entry name" value="PEPTIDYL-PROLYL CIS-TRANS ISOMERASE-RELATED"/>
    <property type="match status" value="1"/>
</dbReference>
<feature type="region of interest" description="Disordered" evidence="3">
    <location>
        <begin position="260"/>
        <end position="326"/>
    </location>
</feature>
<sequence>MSEVYANEPATSGKVVLHTTMGPLDVELWAREAPRTTRSFVQLCMEGYYDNSIFHRLLPGFIIQGGDPTGTGKGGASIYDAAGDAREAPSSVARRESSLTLELNSRLRFRYRGLMGAASKEVDGSPPGAAPHIGSQFFFTLGRADSLNGKYTLFGKVSGPSLFNLLRMGELPVDKHDRPKDPPKIVSTEVLWNPFGDIVPRSLPLTAQQQRQDAQQQHAAEEQQQRELRPQLAVANASLLSFADEEEALLEQQQQQQQREKQILSDQQQQQKKQILSDQQQRKPPLSAHDLLTDPKLSKAAAPPSAVLQLHPNSARKAQTSKQRQAETLEKLKAFREQRDEAIEAAKATAARVAEPVTLGAPYGGAPNATAPKEEDEGGSPWFMTGGLSFAVDSSTAYKLDEARNNLEVRDPLKNRRFEEDTKAQLRKKSSVYEGGPRQLARCSLLSSLSPLQVGLRLLSCAGCEQQLVLKQQPLLLPQQSLAAGGVFCRRIAAAAAAALQQVLRA</sequence>
<dbReference type="VEuPathDB" id="ToxoDB:cyc_00364"/>
<dbReference type="InterPro" id="IPR044666">
    <property type="entry name" value="Cyclophilin_A-like"/>
</dbReference>
<dbReference type="Gene3D" id="2.40.100.10">
    <property type="entry name" value="Cyclophilin-like"/>
    <property type="match status" value="1"/>
</dbReference>
<dbReference type="InParanoid" id="A0A1D3CXS5"/>
<comment type="subcellular location">
    <subcellularLocation>
        <location evidence="1">Nucleus</location>
    </subcellularLocation>
</comment>
<feature type="compositionally biased region" description="Basic and acidic residues" evidence="3">
    <location>
        <begin position="219"/>
        <end position="228"/>
    </location>
</feature>
<feature type="region of interest" description="Disordered" evidence="3">
    <location>
        <begin position="206"/>
        <end position="228"/>
    </location>
</feature>
<dbReference type="PROSITE" id="PS00170">
    <property type="entry name" value="CSA_PPIASE_1"/>
    <property type="match status" value="1"/>
</dbReference>
<dbReference type="PANTHER" id="PTHR45625:SF6">
    <property type="entry name" value="SPLICEOSOME-ASSOCIATED PROTEIN CWC27 HOMOLOG"/>
    <property type="match status" value="1"/>
</dbReference>
<keyword evidence="6" id="KW-1185">Reference proteome</keyword>
<feature type="compositionally biased region" description="Low complexity" evidence="3">
    <location>
        <begin position="206"/>
        <end position="218"/>
    </location>
</feature>
<dbReference type="GO" id="GO:0071013">
    <property type="term" value="C:catalytic step 2 spliceosome"/>
    <property type="evidence" value="ECO:0007669"/>
    <property type="project" value="TreeGrafter"/>
</dbReference>
<dbReference type="EMBL" id="JROU02001562">
    <property type="protein sequence ID" value="OEH75994.1"/>
    <property type="molecule type" value="Genomic_DNA"/>
</dbReference>
<dbReference type="InterPro" id="IPR002130">
    <property type="entry name" value="Cyclophilin-type_PPIase_dom"/>
</dbReference>
<proteinExistence type="predicted"/>
<reference evidence="5 6" key="1">
    <citation type="journal article" date="2016" name="BMC Genomics">
        <title>Comparative genomics reveals Cyclospora cayetanensis possesses coccidia-like metabolism and invasion components but unique surface antigens.</title>
        <authorList>
            <person name="Liu S."/>
            <person name="Wang L."/>
            <person name="Zheng H."/>
            <person name="Xu Z."/>
            <person name="Roellig D.M."/>
            <person name="Li N."/>
            <person name="Frace M.A."/>
            <person name="Tang K."/>
            <person name="Arrowood M.J."/>
            <person name="Moss D.M."/>
            <person name="Zhang L."/>
            <person name="Feng Y."/>
            <person name="Xiao L."/>
        </authorList>
    </citation>
    <scope>NUCLEOTIDE SEQUENCE [LARGE SCALE GENOMIC DNA]</scope>
    <source>
        <strain evidence="5 6">CHN_HEN01</strain>
    </source>
</reference>
<dbReference type="Proteomes" id="UP000095192">
    <property type="component" value="Unassembled WGS sequence"/>
</dbReference>
<dbReference type="GO" id="GO:0003755">
    <property type="term" value="F:peptidyl-prolyl cis-trans isomerase activity"/>
    <property type="evidence" value="ECO:0007669"/>
    <property type="project" value="InterPro"/>
</dbReference>
<protein>
    <submittedName>
        <fullName evidence="5">Cyclophilin</fullName>
    </submittedName>
</protein>
<dbReference type="VEuPathDB" id="ToxoDB:LOC34617552"/>
<dbReference type="GO" id="GO:0006457">
    <property type="term" value="P:protein folding"/>
    <property type="evidence" value="ECO:0007669"/>
    <property type="project" value="InterPro"/>
</dbReference>
<feature type="domain" description="PPIase cyclophilin-type" evidence="4">
    <location>
        <begin position="18"/>
        <end position="190"/>
    </location>
</feature>
<dbReference type="InterPro" id="IPR029000">
    <property type="entry name" value="Cyclophilin-like_dom_sf"/>
</dbReference>
<dbReference type="SUPFAM" id="SSF50891">
    <property type="entry name" value="Cyclophilin-like"/>
    <property type="match status" value="1"/>
</dbReference>